<dbReference type="Proteomes" id="UP000323569">
    <property type="component" value="Unassembled WGS sequence"/>
</dbReference>
<evidence type="ECO:0000313" key="1">
    <source>
        <dbReference type="EMBL" id="GCA68557.1"/>
    </source>
</evidence>
<protein>
    <submittedName>
        <fullName evidence="1">Uncharacterized protein</fullName>
    </submittedName>
</protein>
<gene>
    <name evidence="1" type="ORF">MiYa_00072</name>
</gene>
<sequence length="103" mass="10985">MLIFIAETLGTGLPLALPRPRAIAKKLEGSLALGYGKYFDILAAVKRTAIPKPHDLGFCFFPLRGSAPALTDLLCSGLMVALQTDTASPAAKIFLLALISRSW</sequence>
<organism evidence="1 2">
    <name type="scientific">Microcystis aeruginosa NIES-2519</name>
    <dbReference type="NCBI Taxonomy" id="2303981"/>
    <lineage>
        <taxon>Bacteria</taxon>
        <taxon>Bacillati</taxon>
        <taxon>Cyanobacteriota</taxon>
        <taxon>Cyanophyceae</taxon>
        <taxon>Oscillatoriophycideae</taxon>
        <taxon>Chroococcales</taxon>
        <taxon>Microcystaceae</taxon>
        <taxon>Microcystis</taxon>
    </lineage>
</organism>
<dbReference type="EMBL" id="BHVO01000001">
    <property type="protein sequence ID" value="GCA68557.1"/>
    <property type="molecule type" value="Genomic_DNA"/>
</dbReference>
<reference evidence="1 2" key="1">
    <citation type="submission" date="2018-09" db="EMBL/GenBank/DDBJ databases">
        <title>Evolutionary history of phycoerythrin pigmentation in the water bloom-forming cyanobacterium Microcystis aeruginosa.</title>
        <authorList>
            <person name="Tanabe Y."/>
            <person name="Tanabe Y."/>
            <person name="Yamaguchi H."/>
        </authorList>
    </citation>
    <scope>NUCLEOTIDE SEQUENCE [LARGE SCALE GENOMIC DNA]</scope>
    <source>
        <strain evidence="1 2">NIES-2519</strain>
    </source>
</reference>
<proteinExistence type="predicted"/>
<evidence type="ECO:0000313" key="2">
    <source>
        <dbReference type="Proteomes" id="UP000323569"/>
    </source>
</evidence>
<comment type="caution">
    <text evidence="1">The sequence shown here is derived from an EMBL/GenBank/DDBJ whole genome shotgun (WGS) entry which is preliminary data.</text>
</comment>
<dbReference type="AlphaFoldDB" id="A0A5A5R5Q3"/>
<name>A0A5A5R5Q3_MICAE</name>
<accession>A0A5A5R5Q3</accession>